<dbReference type="Gene3D" id="3.40.50.1950">
    <property type="entry name" value="Flavin prenyltransferase-like"/>
    <property type="match status" value="1"/>
</dbReference>
<dbReference type="PANTHER" id="PTHR14359:SF6">
    <property type="entry name" value="PHOSPHOPANTOTHENOYLCYSTEINE DECARBOXYLASE"/>
    <property type="match status" value="1"/>
</dbReference>
<accession>A0ABT7GX64</accession>
<proteinExistence type="predicted"/>
<dbReference type="EMBL" id="JASITI010000027">
    <property type="protein sequence ID" value="MDK9498222.1"/>
    <property type="molecule type" value="Genomic_DNA"/>
</dbReference>
<dbReference type="Proteomes" id="UP001223390">
    <property type="component" value="Unassembled WGS sequence"/>
</dbReference>
<dbReference type="SUPFAM" id="SSF52507">
    <property type="entry name" value="Homo-oligomeric flavin-containing Cys decarboxylases, HFCD"/>
    <property type="match status" value="1"/>
</dbReference>
<evidence type="ECO:0000259" key="1">
    <source>
        <dbReference type="Pfam" id="PF02441"/>
    </source>
</evidence>
<dbReference type="RefSeq" id="WP_285343923.1">
    <property type="nucleotide sequence ID" value="NZ_JASITI010000027.1"/>
</dbReference>
<dbReference type="PANTHER" id="PTHR14359">
    <property type="entry name" value="HOMO-OLIGOMERIC FLAVIN CONTAINING CYS DECARBOXYLASE FAMILY"/>
    <property type="match status" value="1"/>
</dbReference>
<gene>
    <name evidence="2" type="ORF">QEZ40_003172</name>
</gene>
<dbReference type="Pfam" id="PF02441">
    <property type="entry name" value="Flavoprotein"/>
    <property type="match status" value="1"/>
</dbReference>
<dbReference type="InterPro" id="IPR036551">
    <property type="entry name" value="Flavin_trans-like"/>
</dbReference>
<sequence>MTADADVRADVTHEEVPVGGVPVPEFTGERLLVVATGAVHAAHLPTWAGWLRLAYPRLETRIVVTRSAERFVSRAALAALGGGEVLLDVWPEEATATARHVELAQWADSAIVYPATMNFIARFATGMADTPAMLALQCTRAPIAVAPALPPGGQENVALQHHLKSLGARPNVVVVPTTPGRSITTGRDDAAVPPPLPVVIGALAGKRAAHAG</sequence>
<evidence type="ECO:0000313" key="2">
    <source>
        <dbReference type="EMBL" id="MDK9498222.1"/>
    </source>
</evidence>
<keyword evidence="3" id="KW-1185">Reference proteome</keyword>
<feature type="domain" description="Flavoprotein" evidence="1">
    <location>
        <begin position="30"/>
        <end position="167"/>
    </location>
</feature>
<name>A0ABT7GX64_9ACTN</name>
<evidence type="ECO:0000313" key="3">
    <source>
        <dbReference type="Proteomes" id="UP001223390"/>
    </source>
</evidence>
<comment type="caution">
    <text evidence="2">The sequence shown here is derived from an EMBL/GenBank/DDBJ whole genome shotgun (WGS) entry which is preliminary data.</text>
</comment>
<reference evidence="2 3" key="1">
    <citation type="submission" date="2023-05" db="EMBL/GenBank/DDBJ databases">
        <title>Sequencing and Assembly of Streptomyces sp. NP73.</title>
        <authorList>
            <person name="Konwar A.N."/>
            <person name="Saikia K."/>
            <person name="Thakur D."/>
        </authorList>
    </citation>
    <scope>NUCLEOTIDE SEQUENCE [LARGE SCALE GENOMIC DNA]</scope>
    <source>
        <strain evidence="2 3">NP73</strain>
    </source>
</reference>
<organism evidence="2 3">
    <name type="scientific">Streptomyces katrae</name>
    <dbReference type="NCBI Taxonomy" id="68223"/>
    <lineage>
        <taxon>Bacteria</taxon>
        <taxon>Bacillati</taxon>
        <taxon>Actinomycetota</taxon>
        <taxon>Actinomycetes</taxon>
        <taxon>Kitasatosporales</taxon>
        <taxon>Streptomycetaceae</taxon>
        <taxon>Streptomyces</taxon>
    </lineage>
</organism>
<dbReference type="InterPro" id="IPR003382">
    <property type="entry name" value="Flavoprotein"/>
</dbReference>
<protein>
    <submittedName>
        <fullName evidence="2">Flavoprotein</fullName>
    </submittedName>
</protein>